<gene>
    <name evidence="1" type="ORF">BT62DRAFT_533236</name>
</gene>
<dbReference type="AlphaFoldDB" id="A0A9P7W208"/>
<dbReference type="Proteomes" id="UP000812287">
    <property type="component" value="Unassembled WGS sequence"/>
</dbReference>
<evidence type="ECO:0000313" key="2">
    <source>
        <dbReference type="Proteomes" id="UP000812287"/>
    </source>
</evidence>
<dbReference type="EMBL" id="MU250526">
    <property type="protein sequence ID" value="KAG7450743.1"/>
    <property type="molecule type" value="Genomic_DNA"/>
</dbReference>
<name>A0A9P7W208_9AGAR</name>
<protein>
    <submittedName>
        <fullName evidence="1">Uncharacterized protein</fullName>
    </submittedName>
</protein>
<comment type="caution">
    <text evidence="1">The sequence shown here is derived from an EMBL/GenBank/DDBJ whole genome shotgun (WGS) entry which is preliminary data.</text>
</comment>
<sequence length="202" mass="22811">MIDSDMGCLVSHTSLAGNLYQIYLLVLSSYCLPDPLTMQTGTEEALRELQSATCFSFQSIQKHEIALLNKISTLTPRRSWTTKSQTSHCVHWQIGVSTLSQHYYFSKLVGSVLQHALEMQVFADKPDGDIDSKDPTPSRLSLRATFRLAAFYPEEFSFALSSKKRGAVHQSRDLEREYENISSNMSRMVQIGPSALTHPRIY</sequence>
<dbReference type="GeneID" id="66103584"/>
<dbReference type="RefSeq" id="XP_043044243.1">
    <property type="nucleotide sequence ID" value="XM_043181288.1"/>
</dbReference>
<proteinExistence type="predicted"/>
<keyword evidence="2" id="KW-1185">Reference proteome</keyword>
<evidence type="ECO:0000313" key="1">
    <source>
        <dbReference type="EMBL" id="KAG7450743.1"/>
    </source>
</evidence>
<accession>A0A9P7W208</accession>
<organism evidence="1 2">
    <name type="scientific">Guyanagaster necrorhizus</name>
    <dbReference type="NCBI Taxonomy" id="856835"/>
    <lineage>
        <taxon>Eukaryota</taxon>
        <taxon>Fungi</taxon>
        <taxon>Dikarya</taxon>
        <taxon>Basidiomycota</taxon>
        <taxon>Agaricomycotina</taxon>
        <taxon>Agaricomycetes</taxon>
        <taxon>Agaricomycetidae</taxon>
        <taxon>Agaricales</taxon>
        <taxon>Marasmiineae</taxon>
        <taxon>Physalacriaceae</taxon>
        <taxon>Guyanagaster</taxon>
    </lineage>
</organism>
<dbReference type="OrthoDB" id="3182339at2759"/>
<reference evidence="1" key="1">
    <citation type="submission" date="2020-11" db="EMBL/GenBank/DDBJ databases">
        <title>Adaptations for nitrogen fixation in a non-lichenized fungal sporocarp promotes dispersal by wood-feeding termites.</title>
        <authorList>
            <consortium name="DOE Joint Genome Institute"/>
            <person name="Koch R.A."/>
            <person name="Yoon G."/>
            <person name="Arayal U."/>
            <person name="Lail K."/>
            <person name="Amirebrahimi M."/>
            <person name="Labutti K."/>
            <person name="Lipzen A."/>
            <person name="Riley R."/>
            <person name="Barry K."/>
            <person name="Henrissat B."/>
            <person name="Grigoriev I.V."/>
            <person name="Herr J.R."/>
            <person name="Aime M.C."/>
        </authorList>
    </citation>
    <scope>NUCLEOTIDE SEQUENCE</scope>
    <source>
        <strain evidence="1">MCA 3950</strain>
    </source>
</reference>